<reference evidence="1 2" key="1">
    <citation type="journal article" date="2012" name="J. Bacteriol.">
        <title>Complete genome sequence of phototrophic betaproteobacterium Rubrivivax gelatinosus IL144.</title>
        <authorList>
            <person name="Nagashima S."/>
            <person name="Kamimura A."/>
            <person name="Shimizu T."/>
            <person name="Nakamura-isaki S."/>
            <person name="Aono E."/>
            <person name="Sakamoto K."/>
            <person name="Ichikawa N."/>
            <person name="Nakazawa H."/>
            <person name="Sekine M."/>
            <person name="Yamazaki S."/>
            <person name="Fujita N."/>
            <person name="Shimada K."/>
            <person name="Hanada S."/>
            <person name="Nagashima K.V.P."/>
        </authorList>
    </citation>
    <scope>NUCLEOTIDE SEQUENCE [LARGE SCALE GENOMIC DNA]</scope>
    <source>
        <strain evidence="2">NBRC 100245 / IL144</strain>
    </source>
</reference>
<dbReference type="AlphaFoldDB" id="I0HQ81"/>
<keyword evidence="2" id="KW-1185">Reference proteome</keyword>
<dbReference type="PATRIC" id="fig|983917.3.peg.1767"/>
<name>I0HQ81_RUBGI</name>
<dbReference type="HOGENOM" id="CLU_782282_0_0_4"/>
<dbReference type="STRING" id="983917.RGE_18270"/>
<sequence length="355" mass="37904">MMNQAILDFDPQAEACDRSGFELGWDHARHGLVPAPGLLLDGTPVGQGWRAAKAVFGRRTLTPTRLVRRWLALRTDAWRRGVALDPGRVTWRHLSEIETGHCPVTRRAFGGADAPVVARLGSDPAYAPGALAMLCPQAEAAREGLDAAALLRRAAQAQAGLAEAPGGLTPAEAWRLAVLASLATPLPFVESVRVPLRVLPPPGLRPVNAAQRLQALVTLQFASGGWSERIRRLAALLPPEGGDALRHDFHLLAGALAARVIEARAGRDPRAVRQALEDAWADRRVNQRWQALAFGLGETGVLRLLERAVEAATARQPRRVTPGTAQPVGTPVAPARALRVVVPPRRPAAPGAARA</sequence>
<dbReference type="KEGG" id="rge:RGE_18270"/>
<dbReference type="EMBL" id="AP012320">
    <property type="protein sequence ID" value="BAL95168.1"/>
    <property type="molecule type" value="Genomic_DNA"/>
</dbReference>
<gene>
    <name evidence="1" type="ordered locus">RGE_18270</name>
</gene>
<dbReference type="Proteomes" id="UP000007883">
    <property type="component" value="Chromosome"/>
</dbReference>
<dbReference type="eggNOG" id="ENOG5031VFB">
    <property type="taxonomic scope" value="Bacteria"/>
</dbReference>
<protein>
    <submittedName>
        <fullName evidence="1">Uncharacterized protein</fullName>
    </submittedName>
</protein>
<evidence type="ECO:0000313" key="1">
    <source>
        <dbReference type="EMBL" id="BAL95168.1"/>
    </source>
</evidence>
<proteinExistence type="predicted"/>
<organism evidence="1 2">
    <name type="scientific">Rubrivivax gelatinosus (strain NBRC 100245 / IL144)</name>
    <dbReference type="NCBI Taxonomy" id="983917"/>
    <lineage>
        <taxon>Bacteria</taxon>
        <taxon>Pseudomonadati</taxon>
        <taxon>Pseudomonadota</taxon>
        <taxon>Betaproteobacteria</taxon>
        <taxon>Burkholderiales</taxon>
        <taxon>Sphaerotilaceae</taxon>
        <taxon>Rubrivivax</taxon>
    </lineage>
</organism>
<accession>I0HQ81</accession>
<evidence type="ECO:0000313" key="2">
    <source>
        <dbReference type="Proteomes" id="UP000007883"/>
    </source>
</evidence>